<protein>
    <submittedName>
        <fullName evidence="1">Uncharacterized protein</fullName>
    </submittedName>
</protein>
<name>A0A9X0AUE4_9HELO</name>
<evidence type="ECO:0000313" key="2">
    <source>
        <dbReference type="Proteomes" id="UP001152300"/>
    </source>
</evidence>
<dbReference type="EMBL" id="JAPEIS010000002">
    <property type="protein sequence ID" value="KAJ8069146.1"/>
    <property type="molecule type" value="Genomic_DNA"/>
</dbReference>
<gene>
    <name evidence="1" type="ORF">OCU04_002819</name>
</gene>
<keyword evidence="2" id="KW-1185">Reference proteome</keyword>
<evidence type="ECO:0000313" key="1">
    <source>
        <dbReference type="EMBL" id="KAJ8069146.1"/>
    </source>
</evidence>
<dbReference type="OrthoDB" id="2343925at2759"/>
<sequence>MVSKDVDGVRNWLFPEAFQHIIDAQAQDGSWESYALQVDGILNTMAALLAFVFHRTANNLSYSVLPPDIDTRILRAQDSLRHQLQMWDVRSCIHVGFEILVLALLGMLEQHHMVYDFPGKTYLLQLNKEKLSRF</sequence>
<dbReference type="AlphaFoldDB" id="A0A9X0AUE4"/>
<proteinExistence type="predicted"/>
<accession>A0A9X0AUE4</accession>
<comment type="caution">
    <text evidence="1">The sequence shown here is derived from an EMBL/GenBank/DDBJ whole genome shotgun (WGS) entry which is preliminary data.</text>
</comment>
<organism evidence="1 2">
    <name type="scientific">Sclerotinia nivalis</name>
    <dbReference type="NCBI Taxonomy" id="352851"/>
    <lineage>
        <taxon>Eukaryota</taxon>
        <taxon>Fungi</taxon>
        <taxon>Dikarya</taxon>
        <taxon>Ascomycota</taxon>
        <taxon>Pezizomycotina</taxon>
        <taxon>Leotiomycetes</taxon>
        <taxon>Helotiales</taxon>
        <taxon>Sclerotiniaceae</taxon>
        <taxon>Sclerotinia</taxon>
    </lineage>
</organism>
<reference evidence="1" key="1">
    <citation type="submission" date="2022-11" db="EMBL/GenBank/DDBJ databases">
        <title>Genome Resource of Sclerotinia nivalis Strain SnTB1, a Plant Pathogen Isolated from American Ginseng.</title>
        <authorList>
            <person name="Fan S."/>
        </authorList>
    </citation>
    <scope>NUCLEOTIDE SEQUENCE</scope>
    <source>
        <strain evidence="1">SnTB1</strain>
    </source>
</reference>
<dbReference type="Proteomes" id="UP001152300">
    <property type="component" value="Unassembled WGS sequence"/>
</dbReference>
<dbReference type="Gene3D" id="1.50.10.160">
    <property type="match status" value="1"/>
</dbReference>